<evidence type="ECO:0000313" key="2">
    <source>
        <dbReference type="Proteomes" id="UP000234530"/>
    </source>
</evidence>
<accession>A0A2H5EUD6</accession>
<reference evidence="1 2" key="1">
    <citation type="journal article" date="2013" name="Antonie Van Leeuwenhoek">
        <title>Paracoccus zhejiangensis sp. nov., isolated from activated sludge in wastewater-treatment system.</title>
        <authorList>
            <person name="Wu Z.G."/>
            <person name="Zhang D.F."/>
            <person name="Liu Y.L."/>
            <person name="Wang F."/>
            <person name="Jiang X."/>
            <person name="Li C."/>
            <person name="Li S.P."/>
            <person name="Hong Q."/>
            <person name="Li W.J."/>
        </authorList>
    </citation>
    <scope>NUCLEOTIDE SEQUENCE [LARGE SCALE GENOMIC DNA]</scope>
    <source>
        <strain evidence="1 2">J6</strain>
    </source>
</reference>
<evidence type="ECO:0000313" key="1">
    <source>
        <dbReference type="EMBL" id="AUH62915.1"/>
    </source>
</evidence>
<name>A0A2H5EUD6_9RHOB</name>
<protein>
    <submittedName>
        <fullName evidence="1">Uncharacterized protein</fullName>
    </submittedName>
</protein>
<dbReference type="Proteomes" id="UP000234530">
    <property type="component" value="Chromosome"/>
</dbReference>
<organism evidence="1 2">
    <name type="scientific">Paracoccus zhejiangensis</name>
    <dbReference type="NCBI Taxonomy" id="1077935"/>
    <lineage>
        <taxon>Bacteria</taxon>
        <taxon>Pseudomonadati</taxon>
        <taxon>Pseudomonadota</taxon>
        <taxon>Alphaproteobacteria</taxon>
        <taxon>Rhodobacterales</taxon>
        <taxon>Paracoccaceae</taxon>
        <taxon>Paracoccus</taxon>
    </lineage>
</organism>
<dbReference type="AlphaFoldDB" id="A0A2H5EUD6"/>
<keyword evidence="2" id="KW-1185">Reference proteome</keyword>
<dbReference type="EMBL" id="CP025430">
    <property type="protein sequence ID" value="AUH62915.1"/>
    <property type="molecule type" value="Genomic_DNA"/>
</dbReference>
<dbReference type="KEGG" id="pzh:CX676_00980"/>
<gene>
    <name evidence="1" type="ORF">CX676_00980</name>
</gene>
<proteinExistence type="predicted"/>
<sequence length="388" mass="42827">MRTMTSAFWRTIERVPGHATDTRDWKVDLTDCWTEVERYLPETSKYAERIDCPWPGGEHCPRHVVRHAGGLVRAVCSDPGRLCETLDINSDDIRIRELDGRRLFADIATALGLVAPAAFARGAALLHIGDHAIAAGRSFPVFAALTSPGAPLGRADVLDLDRRNLPFVLLVTSLGAIDPDVPAFLAARRGRVLTWAECLDFAPPPRKGFVAAMPVADLFAPEIAALTDAGDVVQHPVMTLPANARWSDLRFAFREDAVLNVSYLGQAPARLEPDQIGMRDERNGRPNRQWRLLLVCAALGGALPRSFPISTIRGRRPSRDVVAILGEFERGYDRQRQLLAAALRAQFGIDDDPFTAEDDCYAARFLVDASALRQGRADQRDRNFAEDD</sequence>